<feature type="coiled-coil region" evidence="2">
    <location>
        <begin position="387"/>
        <end position="435"/>
    </location>
</feature>
<evidence type="ECO:0008006" key="6">
    <source>
        <dbReference type="Google" id="ProtNLM"/>
    </source>
</evidence>
<organism evidence="4 5">
    <name type="scientific">Elysia crispata</name>
    <name type="common">lettuce slug</name>
    <dbReference type="NCBI Taxonomy" id="231223"/>
    <lineage>
        <taxon>Eukaryota</taxon>
        <taxon>Metazoa</taxon>
        <taxon>Spiralia</taxon>
        <taxon>Lophotrochozoa</taxon>
        <taxon>Mollusca</taxon>
        <taxon>Gastropoda</taxon>
        <taxon>Heterobranchia</taxon>
        <taxon>Euthyneura</taxon>
        <taxon>Panpulmonata</taxon>
        <taxon>Sacoglossa</taxon>
        <taxon>Placobranchoidea</taxon>
        <taxon>Plakobranchidae</taxon>
        <taxon>Elysia</taxon>
    </lineage>
</organism>
<evidence type="ECO:0000256" key="1">
    <source>
        <dbReference type="ARBA" id="ARBA00022737"/>
    </source>
</evidence>
<dbReference type="GO" id="GO:0005886">
    <property type="term" value="C:plasma membrane"/>
    <property type="evidence" value="ECO:0007669"/>
    <property type="project" value="TreeGrafter"/>
</dbReference>
<feature type="region of interest" description="Disordered" evidence="3">
    <location>
        <begin position="318"/>
        <end position="348"/>
    </location>
</feature>
<name>A0AAE1B9N0_9GAST</name>
<gene>
    <name evidence="4" type="ORF">RRG08_004527</name>
</gene>
<dbReference type="SUPFAM" id="SSF58038">
    <property type="entry name" value="SNARE fusion complex"/>
    <property type="match status" value="1"/>
</dbReference>
<keyword evidence="5" id="KW-1185">Reference proteome</keyword>
<dbReference type="AlphaFoldDB" id="A0AAE1B9N0"/>
<dbReference type="GO" id="GO:0005484">
    <property type="term" value="F:SNAP receptor activity"/>
    <property type="evidence" value="ECO:0007669"/>
    <property type="project" value="TreeGrafter"/>
</dbReference>
<dbReference type="Proteomes" id="UP001283361">
    <property type="component" value="Unassembled WGS sequence"/>
</dbReference>
<dbReference type="Gene3D" id="2.30.29.30">
    <property type="entry name" value="Pleckstrin-homology domain (PH domain)/Phosphotyrosine-binding domain (PTB)"/>
    <property type="match status" value="1"/>
</dbReference>
<sequence length="441" mass="49243">MSDDAIYVAWIQSWDASYYEPTVKKWFYGQLKLATNKLVFVVNNAEELSCKPRIFCLDFADIKCISKAMSSMIFPALIAKTASNQIHWFASFQDRNSTFVVISHFFEASLLTTYSSSRSPNEVLASDFSSQKTELGTALLNSVHDSDLTLRKAASTLLQQKEQISSMSSTMQDIQEDLTVAERVTAGLNSWLGRWKMPKISKPGELIFLKENDIPDVFDVEVLYTKVLSSRAGCQTCGVCRVECNGITILDMKQKVIHHFKWSEVSRVRAVSPWEITLTQYLIGQPDLSFNIVSVHMPSVLSKVAKLAGRKLEYIEPSPNIIGPDRDPDSCHFSAQPPPYSGSSRGGNETSVVLTHQDIIPGHDQAQQQSCTSSSKFKEKDISDAEMAELTATLNNIKTTALEVKAEQESQLEDIDDLTSSVVRANDRIRKMNKTLGNLMK</sequence>
<dbReference type="EMBL" id="JAWDGP010000260">
    <property type="protein sequence ID" value="KAK3802238.1"/>
    <property type="molecule type" value="Genomic_DNA"/>
</dbReference>
<dbReference type="GO" id="GO:0019905">
    <property type="term" value="F:syntaxin binding"/>
    <property type="evidence" value="ECO:0007669"/>
    <property type="project" value="TreeGrafter"/>
</dbReference>
<evidence type="ECO:0000313" key="5">
    <source>
        <dbReference type="Proteomes" id="UP001283361"/>
    </source>
</evidence>
<dbReference type="InterPro" id="IPR011993">
    <property type="entry name" value="PH-like_dom_sf"/>
</dbReference>
<evidence type="ECO:0000256" key="2">
    <source>
        <dbReference type="SAM" id="Coils"/>
    </source>
</evidence>
<dbReference type="GO" id="GO:0031201">
    <property type="term" value="C:SNARE complex"/>
    <property type="evidence" value="ECO:0007669"/>
    <property type="project" value="TreeGrafter"/>
</dbReference>
<dbReference type="GO" id="GO:0098793">
    <property type="term" value="C:presynapse"/>
    <property type="evidence" value="ECO:0007669"/>
    <property type="project" value="GOC"/>
</dbReference>
<keyword evidence="1" id="KW-0677">Repeat</keyword>
<comment type="caution">
    <text evidence="4">The sequence shown here is derived from an EMBL/GenBank/DDBJ whole genome shotgun (WGS) entry which is preliminary data.</text>
</comment>
<dbReference type="PANTHER" id="PTHR19305:SF1">
    <property type="entry name" value="SYNAPTOSOMAL-ASSOCIATED PROTEIN 47"/>
    <property type="match status" value="1"/>
</dbReference>
<dbReference type="Gene3D" id="1.20.5.110">
    <property type="match status" value="1"/>
</dbReference>
<accession>A0AAE1B9N0</accession>
<keyword evidence="2" id="KW-0175">Coiled coil</keyword>
<dbReference type="GO" id="GO:0016082">
    <property type="term" value="P:synaptic vesicle priming"/>
    <property type="evidence" value="ECO:0007669"/>
    <property type="project" value="TreeGrafter"/>
</dbReference>
<dbReference type="GO" id="GO:0031629">
    <property type="term" value="P:synaptic vesicle fusion to presynaptic active zone membrane"/>
    <property type="evidence" value="ECO:0007669"/>
    <property type="project" value="TreeGrafter"/>
</dbReference>
<proteinExistence type="predicted"/>
<protein>
    <recommendedName>
        <fullName evidence="6">Synaptosomal-associated protein 47</fullName>
    </recommendedName>
</protein>
<evidence type="ECO:0000313" key="4">
    <source>
        <dbReference type="EMBL" id="KAK3802238.1"/>
    </source>
</evidence>
<reference evidence="4" key="1">
    <citation type="journal article" date="2023" name="G3 (Bethesda)">
        <title>A reference genome for the long-term kleptoplast-retaining sea slug Elysia crispata morphotype clarki.</title>
        <authorList>
            <person name="Eastman K.E."/>
            <person name="Pendleton A.L."/>
            <person name="Shaikh M.A."/>
            <person name="Suttiyut T."/>
            <person name="Ogas R."/>
            <person name="Tomko P."/>
            <person name="Gavelis G."/>
            <person name="Widhalm J.R."/>
            <person name="Wisecaver J.H."/>
        </authorList>
    </citation>
    <scope>NUCLEOTIDE SEQUENCE</scope>
    <source>
        <strain evidence="4">ECLA1</strain>
    </source>
</reference>
<dbReference type="PANTHER" id="PTHR19305">
    <property type="entry name" value="SYNAPTOSOMAL ASSOCIATED PROTEIN"/>
    <property type="match status" value="1"/>
</dbReference>
<evidence type="ECO:0000256" key="3">
    <source>
        <dbReference type="SAM" id="MobiDB-lite"/>
    </source>
</evidence>